<dbReference type="EnsemblMetazoa" id="BGLB032008-RA">
    <property type="protein sequence ID" value="BGLB032008-PA"/>
    <property type="gene ID" value="BGLB032008"/>
</dbReference>
<dbReference type="AlphaFoldDB" id="A0A2C9LKJ8"/>
<name>A0A2C9LKJ8_BIOGL</name>
<reference evidence="1" key="1">
    <citation type="submission" date="2020-05" db="UniProtKB">
        <authorList>
            <consortium name="EnsemblMetazoa"/>
        </authorList>
    </citation>
    <scope>IDENTIFICATION</scope>
    <source>
        <strain evidence="1">BB02</strain>
    </source>
</reference>
<evidence type="ECO:0000313" key="1">
    <source>
        <dbReference type="EnsemblMetazoa" id="BGLB032008-PA"/>
    </source>
</evidence>
<dbReference type="OrthoDB" id="5984008at2759"/>
<proteinExistence type="predicted"/>
<evidence type="ECO:0000313" key="2">
    <source>
        <dbReference type="Proteomes" id="UP000076420"/>
    </source>
</evidence>
<dbReference type="InterPro" id="IPR028082">
    <property type="entry name" value="Peripla_BP_I"/>
</dbReference>
<gene>
    <name evidence="1" type="primary">106058761</name>
</gene>
<accession>A0A2C9LKJ8</accession>
<dbReference type="Gene3D" id="3.40.50.2300">
    <property type="match status" value="1"/>
</dbReference>
<protein>
    <recommendedName>
        <fullName evidence="3">Receptor ligand binding region domain-containing protein</fullName>
    </recommendedName>
</protein>
<evidence type="ECO:0008006" key="3">
    <source>
        <dbReference type="Google" id="ProtNLM"/>
    </source>
</evidence>
<dbReference type="VEuPathDB" id="VectorBase:BGLAX_044238"/>
<dbReference type="STRING" id="6526.A0A2C9LKJ8"/>
<organism evidence="1 2">
    <name type="scientific">Biomphalaria glabrata</name>
    <name type="common">Bloodfluke planorb</name>
    <name type="synonym">Freshwater snail</name>
    <dbReference type="NCBI Taxonomy" id="6526"/>
    <lineage>
        <taxon>Eukaryota</taxon>
        <taxon>Metazoa</taxon>
        <taxon>Spiralia</taxon>
        <taxon>Lophotrochozoa</taxon>
        <taxon>Mollusca</taxon>
        <taxon>Gastropoda</taxon>
        <taxon>Heterobranchia</taxon>
        <taxon>Euthyneura</taxon>
        <taxon>Panpulmonata</taxon>
        <taxon>Hygrophila</taxon>
        <taxon>Lymnaeoidea</taxon>
        <taxon>Planorbidae</taxon>
        <taxon>Biomphalaria</taxon>
    </lineage>
</organism>
<dbReference type="Proteomes" id="UP000076420">
    <property type="component" value="Unassembled WGS sequence"/>
</dbReference>
<dbReference type="VEuPathDB" id="VectorBase:BGLB032008"/>
<dbReference type="KEGG" id="bgt:106058761"/>
<sequence>MSTATDFAGNRDNRSYELWRSVFMLINMPITNPNYTRWENSVRDYLYRPPVNLTRSVGDILLGIKVQIPVYAAYLYDSVLVYAKALHDVLAEGKTPKDGAAVFNKLRDRTFQSKTRPVSVSIMS</sequence>
<dbReference type="SUPFAM" id="SSF53822">
    <property type="entry name" value="Periplasmic binding protein-like I"/>
    <property type="match status" value="1"/>
</dbReference>